<protein>
    <submittedName>
        <fullName evidence="1">Phosphatase</fullName>
    </submittedName>
</protein>
<proteinExistence type="predicted"/>
<name>A0A2H1HP29_BRELN</name>
<dbReference type="Pfam" id="PF15698">
    <property type="entry name" value="Phosphatase"/>
    <property type="match status" value="1"/>
</dbReference>
<accession>A0A2H1HP29</accession>
<evidence type="ECO:0000313" key="2">
    <source>
        <dbReference type="Proteomes" id="UP000234498"/>
    </source>
</evidence>
<reference evidence="1 2" key="1">
    <citation type="submission" date="2017-03" db="EMBL/GenBank/DDBJ databases">
        <authorList>
            <person name="Afonso C.L."/>
            <person name="Miller P.J."/>
            <person name="Scott M.A."/>
            <person name="Spackman E."/>
            <person name="Goraichik I."/>
            <person name="Dimitrov K.M."/>
            <person name="Suarez D.L."/>
            <person name="Swayne D.E."/>
        </authorList>
    </citation>
    <scope>NUCLEOTIDE SEQUENCE [LARGE SCALE GENOMIC DNA]</scope>
    <source>
        <strain evidence="1 2">Mu101</strain>
    </source>
</reference>
<dbReference type="Proteomes" id="UP000234498">
    <property type="component" value="Unassembled WGS sequence"/>
</dbReference>
<evidence type="ECO:0000313" key="1">
    <source>
        <dbReference type="EMBL" id="SMX64687.1"/>
    </source>
</evidence>
<dbReference type="EMBL" id="FXZA01000001">
    <property type="protein sequence ID" value="SMX64687.1"/>
    <property type="molecule type" value="Genomic_DNA"/>
</dbReference>
<gene>
    <name evidence="1" type="ORF">BLIN101_00327</name>
</gene>
<dbReference type="AlphaFoldDB" id="A0A2H1HP29"/>
<organism evidence="1 2">
    <name type="scientific">Brevibacterium linens</name>
    <dbReference type="NCBI Taxonomy" id="1703"/>
    <lineage>
        <taxon>Bacteria</taxon>
        <taxon>Bacillati</taxon>
        <taxon>Actinomycetota</taxon>
        <taxon>Actinomycetes</taxon>
        <taxon>Micrococcales</taxon>
        <taxon>Brevibacteriaceae</taxon>
        <taxon>Brevibacterium</taxon>
    </lineage>
</organism>
<sequence>MIIPAVMTERTPVDRSTLAHALEAGRITGEVGTPRENNLSHIHRFLDQERQFDFGVELTHDWDYDSVFALMVERCGLRPDPEFVEGVDTISTDACIDALEKLAEAVGEVAHARGRILFATGHPAGLLPVHMAIAAAAKDAGAVIDTRDHFIPVPEIGGDVRQINNVWTWHLHGGSPHTHLAEPMHALLDDFAARGGNAPDLVVADHGWAGAASSRGLRTIGYADCNDPALFVAEAQGQIEATIPLDDDVVPNLYAPLIDYVIERAGLN</sequence>
<dbReference type="InterPro" id="IPR031423">
    <property type="entry name" value="Phosphatase_SCO2771"/>
</dbReference>